<evidence type="ECO:0000313" key="4">
    <source>
        <dbReference type="Proteomes" id="UP000133219"/>
    </source>
</evidence>
<dbReference type="EMBL" id="JN885137">
    <property type="protein sequence ID" value="AEW87805.1"/>
    <property type="molecule type" value="Genomic_DNA"/>
</dbReference>
<dbReference type="KEGG" id="vg:3416462"/>
<organism evidence="1 4">
    <name type="scientific">Macaca fuscata rhadinovirus</name>
    <dbReference type="NCBI Taxonomy" id="272551"/>
    <lineage>
        <taxon>Viruses</taxon>
        <taxon>Duplodnaviria</taxon>
        <taxon>Heunggongvirae</taxon>
        <taxon>Peploviricota</taxon>
        <taxon>Herviviricetes</taxon>
        <taxon>Herpesvirales</taxon>
        <taxon>Orthoherpesviridae</taxon>
        <taxon>Gammaherpesvirinae</taxon>
        <taxon>Rhadinovirus</taxon>
        <taxon>Rhadinovirus macacinegamma11</taxon>
        <taxon>macacine gammaherpesvirus 11</taxon>
    </lineage>
</organism>
<dbReference type="RefSeq" id="YP_238413.1">
    <property type="nucleotide sequence ID" value="NC_007016.1"/>
</dbReference>
<gene>
    <name evidence="1" type="ORF">JM110</name>
</gene>
<protein>
    <submittedName>
        <fullName evidence="1">JM110</fullName>
    </submittedName>
</protein>
<dbReference type="Proteomes" id="UP000124292">
    <property type="component" value="Genome"/>
</dbReference>
<dbReference type="EMBL" id="JN885136">
    <property type="protein sequence ID" value="AEW87635.1"/>
    <property type="molecule type" value="Genomic_DNA"/>
</dbReference>
<evidence type="ECO:0000313" key="3">
    <source>
        <dbReference type="Proteomes" id="UP000124292"/>
    </source>
</evidence>
<sequence length="91" mass="10450">MRLSVDLFHGIRIMVLSSSSHTTPGYRRDSTASMNQAFKSMFCSAISRVHHLYRAGQLKYRAHRTTSLRDQKNLDLKEAYLYTPTGQLSNK</sequence>
<reference evidence="3 4" key="1">
    <citation type="journal article" date="2013" name="J. Virol.">
        <title>Genomic characterization of Japanese macaque rhadinovirus, a novel herpesvirus isolated from a nonhuman primate with a spontaneous inflammatory demyelinating disease.</title>
        <authorList>
            <person name="Estep R.D."/>
            <person name="Hansen S.G."/>
            <person name="Rogers K.S."/>
            <person name="Axthelm M.K."/>
            <person name="Wong S.W."/>
        </authorList>
    </citation>
    <scope>NUCLEOTIDE SEQUENCE [LARGE SCALE GENOMIC DNA]</scope>
    <source>
        <strain evidence="2">12E2</strain>
        <strain evidence="1">3A1</strain>
    </source>
</reference>
<proteinExistence type="predicted"/>
<evidence type="ECO:0000313" key="1">
    <source>
        <dbReference type="EMBL" id="AEW87635.1"/>
    </source>
</evidence>
<accession>G9JMB8</accession>
<dbReference type="Proteomes" id="UP000133219">
    <property type="component" value="Segment"/>
</dbReference>
<evidence type="ECO:0000313" key="2">
    <source>
        <dbReference type="EMBL" id="AEW87805.1"/>
    </source>
</evidence>
<dbReference type="GeneID" id="3416462"/>
<name>G9JMB8_9GAMA</name>